<dbReference type="Proteomes" id="UP000254968">
    <property type="component" value="Unassembled WGS sequence"/>
</dbReference>
<dbReference type="OrthoDB" id="7527071at2"/>
<sequence>MTKGKHTPVVDLLGVGIGPFNLSIAALLSPIKSLKSYFCDQNESFTWHPGMLIQDAEIQVSYLKDLVTLVDPTNPYSFISYLAKHKRLYRFMNAQFNNVFRLEFNHYLNWVSRSLSNLKFKEKVEDIQFKNALFTIRTSQSEIQSKHLVLGSGLSAYIPKAAKNFLGAYVFHNKDFLQYKGNLQGKKVVVVGGGQSGAEIIDNILAQTSNLPLELTWVTRRNLFAPLDDSTFTNDLFTPSFNNYFFHLTEEQKIAFLDKHRFVSDGISLNLLNSIYRKLYMLEFLENKGRFYKLIFNHELQKITQNGGTYNLTIQELKSSSSQILAADIIILCTGFQWEYPTYLQSLAESIPLQNNHFIVNQDFSIQWDGPKTNRIYVQNASRHTHGLADPNFCLMAWRSATIINSICEKEIYDLSSENCVFEVNSENNFFEENKHVICA</sequence>
<evidence type="ECO:0000256" key="2">
    <source>
        <dbReference type="ARBA" id="ARBA00004924"/>
    </source>
</evidence>
<evidence type="ECO:0000256" key="5">
    <source>
        <dbReference type="ARBA" id="ARBA00022827"/>
    </source>
</evidence>
<dbReference type="SUPFAM" id="SSF51905">
    <property type="entry name" value="FAD/NAD(P)-binding domain"/>
    <property type="match status" value="2"/>
</dbReference>
<keyword evidence="6" id="KW-0521">NADP</keyword>
<proteinExistence type="inferred from homology"/>
<protein>
    <submittedName>
        <fullName evidence="8">L-lysine 6-monooxygenase</fullName>
        <ecNumber evidence="8">1.14.13.59</ecNumber>
    </submittedName>
</protein>
<evidence type="ECO:0000256" key="1">
    <source>
        <dbReference type="ARBA" id="ARBA00001974"/>
    </source>
</evidence>
<evidence type="ECO:0000256" key="3">
    <source>
        <dbReference type="ARBA" id="ARBA00007588"/>
    </source>
</evidence>
<dbReference type="PANTHER" id="PTHR42802">
    <property type="entry name" value="MONOOXYGENASE"/>
    <property type="match status" value="1"/>
</dbReference>
<accession>A0A378HZL1</accession>
<dbReference type="EMBL" id="UGNV01000001">
    <property type="protein sequence ID" value="STX27900.1"/>
    <property type="molecule type" value="Genomic_DNA"/>
</dbReference>
<comment type="cofactor">
    <cofactor evidence="1">
        <name>FAD</name>
        <dbReference type="ChEBI" id="CHEBI:57692"/>
    </cofactor>
</comment>
<evidence type="ECO:0000256" key="6">
    <source>
        <dbReference type="ARBA" id="ARBA00022857"/>
    </source>
</evidence>
<dbReference type="Pfam" id="PF13434">
    <property type="entry name" value="Lys_Orn_oxgnase"/>
    <property type="match status" value="1"/>
</dbReference>
<dbReference type="RefSeq" id="WP_115301687.1">
    <property type="nucleotide sequence ID" value="NZ_CAAAHO010000006.1"/>
</dbReference>
<keyword evidence="5" id="KW-0274">FAD</keyword>
<keyword evidence="8" id="KW-0503">Monooxygenase</keyword>
<evidence type="ECO:0000313" key="9">
    <source>
        <dbReference type="Proteomes" id="UP000254968"/>
    </source>
</evidence>
<evidence type="ECO:0000256" key="7">
    <source>
        <dbReference type="ARBA" id="ARBA00023002"/>
    </source>
</evidence>
<dbReference type="InterPro" id="IPR025700">
    <property type="entry name" value="Lys/Orn_oxygenase"/>
</dbReference>
<dbReference type="AlphaFoldDB" id="A0A378HZL1"/>
<dbReference type="Gene3D" id="3.50.50.60">
    <property type="entry name" value="FAD/NAD(P)-binding domain"/>
    <property type="match status" value="1"/>
</dbReference>
<organism evidence="8 9">
    <name type="scientific">Legionella beliardensis</name>
    <dbReference type="NCBI Taxonomy" id="91822"/>
    <lineage>
        <taxon>Bacteria</taxon>
        <taxon>Pseudomonadati</taxon>
        <taxon>Pseudomonadota</taxon>
        <taxon>Gammaproteobacteria</taxon>
        <taxon>Legionellales</taxon>
        <taxon>Legionellaceae</taxon>
        <taxon>Legionella</taxon>
    </lineage>
</organism>
<dbReference type="InterPro" id="IPR036188">
    <property type="entry name" value="FAD/NAD-bd_sf"/>
</dbReference>
<name>A0A378HZL1_9GAMM</name>
<comment type="similarity">
    <text evidence="3">Belongs to the lysine N(6)-hydroxylase/L-ornithine N(5)-oxygenase family.</text>
</comment>
<evidence type="ECO:0000313" key="8">
    <source>
        <dbReference type="EMBL" id="STX27900.1"/>
    </source>
</evidence>
<reference evidence="8 9" key="1">
    <citation type="submission" date="2018-06" db="EMBL/GenBank/DDBJ databases">
        <authorList>
            <consortium name="Pathogen Informatics"/>
            <person name="Doyle S."/>
        </authorList>
    </citation>
    <scope>NUCLEOTIDE SEQUENCE [LARGE SCALE GENOMIC DNA]</scope>
    <source>
        <strain evidence="8 9">NCTC13315</strain>
    </source>
</reference>
<dbReference type="PANTHER" id="PTHR42802:SF1">
    <property type="entry name" value="L-ORNITHINE N(5)-MONOOXYGENASE"/>
    <property type="match status" value="1"/>
</dbReference>
<dbReference type="GO" id="GO:0047091">
    <property type="term" value="F:L-lysine 6-monooxygenase (NADPH) activity"/>
    <property type="evidence" value="ECO:0007669"/>
    <property type="project" value="UniProtKB-EC"/>
</dbReference>
<comment type="pathway">
    <text evidence="2">Siderophore biosynthesis.</text>
</comment>
<keyword evidence="7 8" id="KW-0560">Oxidoreductase</keyword>
<evidence type="ECO:0000256" key="4">
    <source>
        <dbReference type="ARBA" id="ARBA00022630"/>
    </source>
</evidence>
<keyword evidence="4" id="KW-0285">Flavoprotein</keyword>
<dbReference type="EC" id="1.14.13.59" evidence="8"/>
<gene>
    <name evidence="8" type="primary">iucD</name>
    <name evidence="8" type="ORF">NCTC13315_00421</name>
</gene>
<keyword evidence="9" id="KW-1185">Reference proteome</keyword>